<reference evidence="2" key="1">
    <citation type="journal article" date="2024" name="Proc. Natl. Acad. Sci. U.S.A.">
        <title>Extraordinary preservation of gene collinearity over three hundred million years revealed in homosporous lycophytes.</title>
        <authorList>
            <person name="Li C."/>
            <person name="Wickell D."/>
            <person name="Kuo L.Y."/>
            <person name="Chen X."/>
            <person name="Nie B."/>
            <person name="Liao X."/>
            <person name="Peng D."/>
            <person name="Ji J."/>
            <person name="Jenkins J."/>
            <person name="Williams M."/>
            <person name="Shu S."/>
            <person name="Plott C."/>
            <person name="Barry K."/>
            <person name="Rajasekar S."/>
            <person name="Grimwood J."/>
            <person name="Han X."/>
            <person name="Sun S."/>
            <person name="Hou Z."/>
            <person name="He W."/>
            <person name="Dai G."/>
            <person name="Sun C."/>
            <person name="Schmutz J."/>
            <person name="Leebens-Mack J.H."/>
            <person name="Li F.W."/>
            <person name="Wang L."/>
        </authorList>
    </citation>
    <scope>NUCLEOTIDE SEQUENCE [LARGE SCALE GENOMIC DNA]</scope>
    <source>
        <strain evidence="2">cv. PW_Plant_1</strain>
    </source>
</reference>
<dbReference type="Proteomes" id="UP001162992">
    <property type="component" value="Chromosome 23"/>
</dbReference>
<evidence type="ECO:0000313" key="1">
    <source>
        <dbReference type="EMBL" id="KAJ7514315.1"/>
    </source>
</evidence>
<dbReference type="EMBL" id="CM055114">
    <property type="protein sequence ID" value="KAJ7514315.1"/>
    <property type="molecule type" value="Genomic_DNA"/>
</dbReference>
<protein>
    <submittedName>
        <fullName evidence="1">Uncharacterized protein</fullName>
    </submittedName>
</protein>
<evidence type="ECO:0000313" key="2">
    <source>
        <dbReference type="Proteomes" id="UP001162992"/>
    </source>
</evidence>
<name>A0ACC2A9S5_DIPCM</name>
<gene>
    <name evidence="1" type="ORF">O6H91_23G038700</name>
</gene>
<proteinExistence type="predicted"/>
<comment type="caution">
    <text evidence="1">The sequence shown here is derived from an EMBL/GenBank/DDBJ whole genome shotgun (WGS) entry which is preliminary data.</text>
</comment>
<accession>A0ACC2A9S5</accession>
<keyword evidence="2" id="KW-1185">Reference proteome</keyword>
<organism evidence="1 2">
    <name type="scientific">Diphasiastrum complanatum</name>
    <name type="common">Issler's clubmoss</name>
    <name type="synonym">Lycopodium complanatum</name>
    <dbReference type="NCBI Taxonomy" id="34168"/>
    <lineage>
        <taxon>Eukaryota</taxon>
        <taxon>Viridiplantae</taxon>
        <taxon>Streptophyta</taxon>
        <taxon>Embryophyta</taxon>
        <taxon>Tracheophyta</taxon>
        <taxon>Lycopodiopsida</taxon>
        <taxon>Lycopodiales</taxon>
        <taxon>Lycopodiaceae</taxon>
        <taxon>Lycopodioideae</taxon>
        <taxon>Diphasiastrum</taxon>
    </lineage>
</organism>
<sequence length="358" mass="41051">MATSWSLSSLILVKKDPTSHSFIVLHMVFSLDFKNIARDGLAVWNCVLTASQAPLAVTTSLVWQARAKEVEGSELLNIQLRVENEKLKADIGLASQKHQIDANAIKVAETRMSVALEQIERYKEVVAKITADNMVFLLKLKHREEELEIAHRQQTELKKQVEVQQGNWLEEASAEIEDAVKSSLIRAEACESQVQMVQKQQEGFVREWQEKLETTTLNLSCITAAKEKLEERVHTMENERVSLVQRVDSETSKRQELEAEIRILLNNVKKSTNEFAEKQSRYLSALEEIKVIKRDLQLQEEDINNLVVDLQDSCSQLETQRAINSSLMRKKEEMEWQCLEAQAEREKLRKQLKGLIGN</sequence>